<protein>
    <submittedName>
        <fullName evidence="2">Uncharacterized protein</fullName>
    </submittedName>
</protein>
<dbReference type="EMBL" id="BGPR01000061">
    <property type="protein sequence ID" value="GBL88628.1"/>
    <property type="molecule type" value="Genomic_DNA"/>
</dbReference>
<evidence type="ECO:0000313" key="2">
    <source>
        <dbReference type="EMBL" id="GBL88628.1"/>
    </source>
</evidence>
<dbReference type="Proteomes" id="UP000499080">
    <property type="component" value="Unassembled WGS sequence"/>
</dbReference>
<name>A0A4Y2B9C0_ARAVE</name>
<sequence>MASSVPIDAPSEQSVPPLTPKEDADQRQNWFHSCFEWMRGCCSSRCSGIGSLPSILRGFLERSSGLLSRNIGSQGNNGIVLLPENIPSYPAYMDDPSQNEAVNTERPPQLDVDSLGDLETECDSVPIVNCFLQMSDNSKFSIE</sequence>
<evidence type="ECO:0000313" key="3">
    <source>
        <dbReference type="Proteomes" id="UP000499080"/>
    </source>
</evidence>
<organism evidence="2 3">
    <name type="scientific">Araneus ventricosus</name>
    <name type="common">Orbweaver spider</name>
    <name type="synonym">Epeira ventricosa</name>
    <dbReference type="NCBI Taxonomy" id="182803"/>
    <lineage>
        <taxon>Eukaryota</taxon>
        <taxon>Metazoa</taxon>
        <taxon>Ecdysozoa</taxon>
        <taxon>Arthropoda</taxon>
        <taxon>Chelicerata</taxon>
        <taxon>Arachnida</taxon>
        <taxon>Araneae</taxon>
        <taxon>Araneomorphae</taxon>
        <taxon>Entelegynae</taxon>
        <taxon>Araneoidea</taxon>
        <taxon>Araneidae</taxon>
        <taxon>Araneus</taxon>
    </lineage>
</organism>
<comment type="caution">
    <text evidence="2">The sequence shown here is derived from an EMBL/GenBank/DDBJ whole genome shotgun (WGS) entry which is preliminary data.</text>
</comment>
<evidence type="ECO:0000256" key="1">
    <source>
        <dbReference type="SAM" id="MobiDB-lite"/>
    </source>
</evidence>
<accession>A0A4Y2B9C0</accession>
<keyword evidence="3" id="KW-1185">Reference proteome</keyword>
<gene>
    <name evidence="2" type="ORF">AVEN_195625_1</name>
</gene>
<feature type="region of interest" description="Disordered" evidence="1">
    <location>
        <begin position="1"/>
        <end position="23"/>
    </location>
</feature>
<reference evidence="2 3" key="1">
    <citation type="journal article" date="2019" name="Sci. Rep.">
        <title>Orb-weaving spider Araneus ventricosus genome elucidates the spidroin gene catalogue.</title>
        <authorList>
            <person name="Kono N."/>
            <person name="Nakamura H."/>
            <person name="Ohtoshi R."/>
            <person name="Moran D.A.P."/>
            <person name="Shinohara A."/>
            <person name="Yoshida Y."/>
            <person name="Fujiwara M."/>
            <person name="Mori M."/>
            <person name="Tomita M."/>
            <person name="Arakawa K."/>
        </authorList>
    </citation>
    <scope>NUCLEOTIDE SEQUENCE [LARGE SCALE GENOMIC DNA]</scope>
</reference>
<proteinExistence type="predicted"/>
<dbReference type="OrthoDB" id="10449168at2759"/>
<dbReference type="AlphaFoldDB" id="A0A4Y2B9C0"/>